<dbReference type="Proteomes" id="UP000242164">
    <property type="component" value="Unassembled WGS sequence"/>
</dbReference>
<evidence type="ECO:0000259" key="2">
    <source>
        <dbReference type="Pfam" id="PF01965"/>
    </source>
</evidence>
<dbReference type="PANTHER" id="PTHR42733:SF2">
    <property type="entry name" value="DJ-1_THIJ_PFPI FAMILY PROTEIN"/>
    <property type="match status" value="1"/>
</dbReference>
<keyword evidence="3" id="KW-0645">Protease</keyword>
<evidence type="ECO:0000313" key="3">
    <source>
        <dbReference type="EMBL" id="SCM01121.1"/>
    </source>
</evidence>
<gene>
    <name evidence="3" type="ORF">BCB44BAC_03435</name>
</gene>
<comment type="similarity">
    <text evidence="1">Belongs to the peptidase C56 family.</text>
</comment>
<dbReference type="Gene3D" id="3.40.50.880">
    <property type="match status" value="1"/>
</dbReference>
<dbReference type="EMBL" id="FMIK01000047">
    <property type="protein sequence ID" value="SCM01121.1"/>
    <property type="molecule type" value="Genomic_DNA"/>
</dbReference>
<sequence length="188" mass="21470">MSKKVLMLTGDAVEALEAYYPYYRCLEEGFDVTIASPTNTEKLHTVVHDFEDWQTFTEKRGYQLEAHAAFEDVNPEEYDALIIPGGRAPEHIRMHPSFPHLAKHFFEANKPIMILCHAAVALTVIKDVLKNRELTAYTACRPEVEACGATYIQTRFHVDKNLISGHAWNDLPQLMGEFIHQLKNKGNR</sequence>
<organism evidence="3 4">
    <name type="scientific">Bacillus cytotoxicus</name>
    <dbReference type="NCBI Taxonomy" id="580165"/>
    <lineage>
        <taxon>Bacteria</taxon>
        <taxon>Bacillati</taxon>
        <taxon>Bacillota</taxon>
        <taxon>Bacilli</taxon>
        <taxon>Bacillales</taxon>
        <taxon>Bacillaceae</taxon>
        <taxon>Bacillus</taxon>
        <taxon>Bacillus cereus group</taxon>
    </lineage>
</organism>
<keyword evidence="3" id="KW-0378">Hydrolase</keyword>
<dbReference type="GO" id="GO:0006508">
    <property type="term" value="P:proteolysis"/>
    <property type="evidence" value="ECO:0007669"/>
    <property type="project" value="UniProtKB-KW"/>
</dbReference>
<dbReference type="GO" id="GO:0008233">
    <property type="term" value="F:peptidase activity"/>
    <property type="evidence" value="ECO:0007669"/>
    <property type="project" value="UniProtKB-KW"/>
</dbReference>
<dbReference type="PANTHER" id="PTHR42733">
    <property type="entry name" value="DJ-1 PROTEIN"/>
    <property type="match status" value="1"/>
</dbReference>
<name>A0AAX2CLF6_9BACI</name>
<reference evidence="3 4" key="1">
    <citation type="submission" date="2016-08" db="EMBL/GenBank/DDBJ databases">
        <authorList>
            <person name="Loux V."/>
            <person name="Rue O."/>
        </authorList>
    </citation>
    <scope>NUCLEOTIDE SEQUENCE [LARGE SCALE GENOMIC DNA]</scope>
    <source>
        <strain evidence="3 4">AFSSA_08CEB44bac</strain>
    </source>
</reference>
<evidence type="ECO:0000256" key="1">
    <source>
        <dbReference type="ARBA" id="ARBA00008542"/>
    </source>
</evidence>
<dbReference type="CDD" id="cd03169">
    <property type="entry name" value="GATase1_PfpI_1"/>
    <property type="match status" value="1"/>
</dbReference>
<dbReference type="Pfam" id="PF01965">
    <property type="entry name" value="DJ-1_PfpI"/>
    <property type="match status" value="1"/>
</dbReference>
<dbReference type="InterPro" id="IPR029062">
    <property type="entry name" value="Class_I_gatase-like"/>
</dbReference>
<dbReference type="SUPFAM" id="SSF52317">
    <property type="entry name" value="Class I glutamine amidotransferase-like"/>
    <property type="match status" value="1"/>
</dbReference>
<protein>
    <submittedName>
        <fullName evidence="3">Intracellular protease, PfpI family</fullName>
    </submittedName>
</protein>
<feature type="domain" description="DJ-1/PfpI" evidence="2">
    <location>
        <begin position="3"/>
        <end position="180"/>
    </location>
</feature>
<dbReference type="AlphaFoldDB" id="A0AAX2CLF6"/>
<dbReference type="RefSeq" id="WP_048723853.1">
    <property type="nucleotide sequence ID" value="NZ_CP024101.1"/>
</dbReference>
<evidence type="ECO:0000313" key="4">
    <source>
        <dbReference type="Proteomes" id="UP000242164"/>
    </source>
</evidence>
<dbReference type="InterPro" id="IPR002818">
    <property type="entry name" value="DJ-1/PfpI"/>
</dbReference>
<accession>A0AAX2CLF6</accession>
<dbReference type="InterPro" id="IPR006286">
    <property type="entry name" value="C56_PfpI-like"/>
</dbReference>
<comment type="caution">
    <text evidence="3">The sequence shown here is derived from an EMBL/GenBank/DDBJ whole genome shotgun (WGS) entry which is preliminary data.</text>
</comment>
<dbReference type="PROSITE" id="PS51276">
    <property type="entry name" value="PEPTIDASE_C56_PFPI"/>
    <property type="match status" value="1"/>
</dbReference>
<proteinExistence type="inferred from homology"/>